<name>A0A8J6BZB0_ZIZPA</name>
<accession>A0A8J6BZB0</accession>
<organism evidence="1 2">
    <name type="scientific">Zizania palustris</name>
    <name type="common">Northern wild rice</name>
    <dbReference type="NCBI Taxonomy" id="103762"/>
    <lineage>
        <taxon>Eukaryota</taxon>
        <taxon>Viridiplantae</taxon>
        <taxon>Streptophyta</taxon>
        <taxon>Embryophyta</taxon>
        <taxon>Tracheophyta</taxon>
        <taxon>Spermatophyta</taxon>
        <taxon>Magnoliopsida</taxon>
        <taxon>Liliopsida</taxon>
        <taxon>Poales</taxon>
        <taxon>Poaceae</taxon>
        <taxon>BOP clade</taxon>
        <taxon>Oryzoideae</taxon>
        <taxon>Oryzeae</taxon>
        <taxon>Zizaniinae</taxon>
        <taxon>Zizania</taxon>
    </lineage>
</organism>
<reference evidence="1" key="2">
    <citation type="submission" date="2021-02" db="EMBL/GenBank/DDBJ databases">
        <authorList>
            <person name="Kimball J.A."/>
            <person name="Haas M.W."/>
            <person name="Macchietto M."/>
            <person name="Kono T."/>
            <person name="Duquette J."/>
            <person name="Shao M."/>
        </authorList>
    </citation>
    <scope>NUCLEOTIDE SEQUENCE</scope>
    <source>
        <tissue evidence="1">Fresh leaf tissue</tissue>
    </source>
</reference>
<gene>
    <name evidence="1" type="ORF">GUJ93_ZPchr0013g37725</name>
</gene>
<dbReference type="AlphaFoldDB" id="A0A8J6BZB0"/>
<evidence type="ECO:0000313" key="1">
    <source>
        <dbReference type="EMBL" id="KAG8097285.1"/>
    </source>
</evidence>
<comment type="caution">
    <text evidence="1">The sequence shown here is derived from an EMBL/GenBank/DDBJ whole genome shotgun (WGS) entry which is preliminary data.</text>
</comment>
<proteinExistence type="predicted"/>
<evidence type="ECO:0000313" key="2">
    <source>
        <dbReference type="Proteomes" id="UP000729402"/>
    </source>
</evidence>
<dbReference type="EMBL" id="JAAALK010000079">
    <property type="protein sequence ID" value="KAG8097285.1"/>
    <property type="molecule type" value="Genomic_DNA"/>
</dbReference>
<dbReference type="Proteomes" id="UP000729402">
    <property type="component" value="Unassembled WGS sequence"/>
</dbReference>
<sequence>MSTNEVTSATIQAIRTTLSSLVVSPTAYSSLPMMNTMTTPTSGLSAPSPVNPASLYVALVLPPPSASIVGNSGTNTSNDADAIEALHAQVVSVLNVKALVPITLDITVVNYDPLRCASCGRRIPRTWGTYHRCTTAVTSSPRSWQRRRRAKERGGMRGKRWAHRSILPWFFYANSNAVITITK</sequence>
<reference evidence="1" key="1">
    <citation type="journal article" date="2021" name="bioRxiv">
        <title>Whole Genome Assembly and Annotation of Northern Wild Rice, Zizania palustris L., Supports a Whole Genome Duplication in the Zizania Genus.</title>
        <authorList>
            <person name="Haas M."/>
            <person name="Kono T."/>
            <person name="Macchietto M."/>
            <person name="Millas R."/>
            <person name="McGilp L."/>
            <person name="Shao M."/>
            <person name="Duquette J."/>
            <person name="Hirsch C.N."/>
            <person name="Kimball J."/>
        </authorList>
    </citation>
    <scope>NUCLEOTIDE SEQUENCE</scope>
    <source>
        <tissue evidence="1">Fresh leaf tissue</tissue>
    </source>
</reference>
<protein>
    <submittedName>
        <fullName evidence="1">Uncharacterized protein</fullName>
    </submittedName>
</protein>
<keyword evidence="2" id="KW-1185">Reference proteome</keyword>